<evidence type="ECO:0000313" key="2">
    <source>
        <dbReference type="Proteomes" id="UP000222485"/>
    </source>
</evidence>
<accession>A0A1V0EE14</accession>
<proteinExistence type="predicted"/>
<gene>
    <name evidence="1" type="ORF">Ccr32_gp229</name>
</gene>
<dbReference type="Proteomes" id="UP000222485">
    <property type="component" value="Genome"/>
</dbReference>
<name>A0A1V0EE14_9CAUD</name>
<reference evidence="2" key="1">
    <citation type="journal article" date="2017" name="Curr. Microbiol.">
        <title>Genomic Diversity of Type B3 Bacteriophages of Caulobacter crescentus.</title>
        <authorList>
            <person name="Ash K.T."/>
            <person name="Drake K.M."/>
            <person name="Gibbs W.S."/>
            <person name="Ely B."/>
        </authorList>
    </citation>
    <scope>NUCLEOTIDE SEQUENCE [LARGE SCALE GENOMIC DNA]</scope>
</reference>
<protein>
    <submittedName>
        <fullName evidence="1">Uncharacterized protein</fullName>
    </submittedName>
</protein>
<organism evidence="1 2">
    <name type="scientific">Caulobacter phage Ccr32</name>
    <dbReference type="NCBI Taxonomy" id="1959738"/>
    <lineage>
        <taxon>Viruses</taxon>
        <taxon>Duplodnaviria</taxon>
        <taxon>Heunggongvirae</taxon>
        <taxon>Uroviricota</taxon>
        <taxon>Caudoviricetes</taxon>
        <taxon>Jeanschmidtviridae</taxon>
        <taxon>Shapirovirus</taxon>
        <taxon>Shapirovirus cbk</taxon>
    </lineage>
</organism>
<dbReference type="EMBL" id="KY555146">
    <property type="protein sequence ID" value="ARB15147.1"/>
    <property type="molecule type" value="Genomic_DNA"/>
</dbReference>
<evidence type="ECO:0000313" key="1">
    <source>
        <dbReference type="EMBL" id="ARB15147.1"/>
    </source>
</evidence>
<sequence>MTITAHAESVLALQAQAADTLNRVIGERNAATGAKKTRLRRLTLILEDVMGACNDAVEEMRR</sequence>